<dbReference type="InterPro" id="IPR002925">
    <property type="entry name" value="Dienelactn_hydro"/>
</dbReference>
<name>A0A0C3BBB7_SERVB</name>
<reference evidence="3" key="2">
    <citation type="submission" date="2015-01" db="EMBL/GenBank/DDBJ databases">
        <title>Evolutionary Origins and Diversification of the Mycorrhizal Mutualists.</title>
        <authorList>
            <consortium name="DOE Joint Genome Institute"/>
            <consortium name="Mycorrhizal Genomics Consortium"/>
            <person name="Kohler A."/>
            <person name="Kuo A."/>
            <person name="Nagy L.G."/>
            <person name="Floudas D."/>
            <person name="Copeland A."/>
            <person name="Barry K.W."/>
            <person name="Cichocki N."/>
            <person name="Veneault-Fourrey C."/>
            <person name="LaButti K."/>
            <person name="Lindquist E.A."/>
            <person name="Lipzen A."/>
            <person name="Lundell T."/>
            <person name="Morin E."/>
            <person name="Murat C."/>
            <person name="Riley R."/>
            <person name="Ohm R."/>
            <person name="Sun H."/>
            <person name="Tunlid A."/>
            <person name="Henrissat B."/>
            <person name="Grigoriev I.V."/>
            <person name="Hibbett D.S."/>
            <person name="Martin F."/>
        </authorList>
    </citation>
    <scope>NUCLEOTIDE SEQUENCE [LARGE SCALE GENOMIC DNA]</scope>
    <source>
        <strain evidence="3">MAFF 305830</strain>
    </source>
</reference>
<sequence>MSSTIPQTSEACCQISVVQSSYQPKGTMIQLGNYADVYTVGNEASKTVVVGGFGYFPQTQQGADIIAEALGARVVMPDVFFGKPFPLDQHPPKNDEEKKNFQTFFQTTGNFETVLPGLLNLSKLLREAGATKVYLYGLCWGGKVSMLAGGQSMNLDGKSIPSFDAVAALHPAMLSAADAKNLLVPVAVFPSKDEPVDEYKKIVEEINAKPFASKNVYRLYPEMHHGWAGARADLDNENNLRDFKDVYGRLATFYKNAGEA</sequence>
<dbReference type="Pfam" id="PF01738">
    <property type="entry name" value="DLH"/>
    <property type="match status" value="1"/>
</dbReference>
<dbReference type="AlphaFoldDB" id="A0A0C3BBB7"/>
<gene>
    <name evidence="2" type="ORF">M408DRAFT_16156</name>
</gene>
<proteinExistence type="predicted"/>
<dbReference type="PANTHER" id="PTHR47668:SF1">
    <property type="entry name" value="DIENELACTONE HYDROLASE DOMAIN-CONTAINING PROTEIN-RELATED"/>
    <property type="match status" value="1"/>
</dbReference>
<accession>A0A0C3BBB7</accession>
<protein>
    <recommendedName>
        <fullName evidence="1">Dienelactone hydrolase domain-containing protein</fullName>
    </recommendedName>
</protein>
<dbReference type="OrthoDB" id="2147163at2759"/>
<organism evidence="2 3">
    <name type="scientific">Serendipita vermifera MAFF 305830</name>
    <dbReference type="NCBI Taxonomy" id="933852"/>
    <lineage>
        <taxon>Eukaryota</taxon>
        <taxon>Fungi</taxon>
        <taxon>Dikarya</taxon>
        <taxon>Basidiomycota</taxon>
        <taxon>Agaricomycotina</taxon>
        <taxon>Agaricomycetes</taxon>
        <taxon>Sebacinales</taxon>
        <taxon>Serendipitaceae</taxon>
        <taxon>Serendipita</taxon>
    </lineage>
</organism>
<dbReference type="EMBL" id="KN824291">
    <property type="protein sequence ID" value="KIM28756.1"/>
    <property type="molecule type" value="Genomic_DNA"/>
</dbReference>
<evidence type="ECO:0000259" key="1">
    <source>
        <dbReference type="Pfam" id="PF01738"/>
    </source>
</evidence>
<evidence type="ECO:0000313" key="3">
    <source>
        <dbReference type="Proteomes" id="UP000054097"/>
    </source>
</evidence>
<dbReference type="Gene3D" id="3.40.50.1820">
    <property type="entry name" value="alpha/beta hydrolase"/>
    <property type="match status" value="1"/>
</dbReference>
<dbReference type="SUPFAM" id="SSF53474">
    <property type="entry name" value="alpha/beta-Hydrolases"/>
    <property type="match status" value="1"/>
</dbReference>
<reference evidence="2 3" key="1">
    <citation type="submission" date="2014-04" db="EMBL/GenBank/DDBJ databases">
        <authorList>
            <consortium name="DOE Joint Genome Institute"/>
            <person name="Kuo A."/>
            <person name="Zuccaro A."/>
            <person name="Kohler A."/>
            <person name="Nagy L.G."/>
            <person name="Floudas D."/>
            <person name="Copeland A."/>
            <person name="Barry K.W."/>
            <person name="Cichocki N."/>
            <person name="Veneault-Fourrey C."/>
            <person name="LaButti K."/>
            <person name="Lindquist E.A."/>
            <person name="Lipzen A."/>
            <person name="Lundell T."/>
            <person name="Morin E."/>
            <person name="Murat C."/>
            <person name="Sun H."/>
            <person name="Tunlid A."/>
            <person name="Henrissat B."/>
            <person name="Grigoriev I.V."/>
            <person name="Hibbett D.S."/>
            <person name="Martin F."/>
            <person name="Nordberg H.P."/>
            <person name="Cantor M.N."/>
            <person name="Hua S.X."/>
        </authorList>
    </citation>
    <scope>NUCLEOTIDE SEQUENCE [LARGE SCALE GENOMIC DNA]</scope>
    <source>
        <strain evidence="2 3">MAFF 305830</strain>
    </source>
</reference>
<evidence type="ECO:0000313" key="2">
    <source>
        <dbReference type="EMBL" id="KIM28756.1"/>
    </source>
</evidence>
<dbReference type="HOGENOM" id="CLU_054590_0_1_1"/>
<dbReference type="STRING" id="933852.A0A0C3BBB7"/>
<dbReference type="GO" id="GO:0016787">
    <property type="term" value="F:hydrolase activity"/>
    <property type="evidence" value="ECO:0007669"/>
    <property type="project" value="InterPro"/>
</dbReference>
<feature type="domain" description="Dienelactone hydrolase" evidence="1">
    <location>
        <begin position="71"/>
        <end position="233"/>
    </location>
</feature>
<dbReference type="PANTHER" id="PTHR47668">
    <property type="entry name" value="DIENELACTONE HYDROLASE FAMILY PROTEIN (AFU_ORTHOLOGUE AFUA_6G01940)"/>
    <property type="match status" value="1"/>
</dbReference>
<dbReference type="Proteomes" id="UP000054097">
    <property type="component" value="Unassembled WGS sequence"/>
</dbReference>
<keyword evidence="3" id="KW-1185">Reference proteome</keyword>
<dbReference type="InterPro" id="IPR029058">
    <property type="entry name" value="AB_hydrolase_fold"/>
</dbReference>